<gene>
    <name evidence="2" type="ORF">Taro_000858</name>
</gene>
<comment type="caution">
    <text evidence="2">The sequence shown here is derived from an EMBL/GenBank/DDBJ whole genome shotgun (WGS) entry which is preliminary data.</text>
</comment>
<dbReference type="PROSITE" id="PS51297">
    <property type="entry name" value="K_BOX"/>
    <property type="match status" value="1"/>
</dbReference>
<organism evidence="2 3">
    <name type="scientific">Colocasia esculenta</name>
    <name type="common">Wild taro</name>
    <name type="synonym">Arum esculentum</name>
    <dbReference type="NCBI Taxonomy" id="4460"/>
    <lineage>
        <taxon>Eukaryota</taxon>
        <taxon>Viridiplantae</taxon>
        <taxon>Streptophyta</taxon>
        <taxon>Embryophyta</taxon>
        <taxon>Tracheophyta</taxon>
        <taxon>Spermatophyta</taxon>
        <taxon>Magnoliopsida</taxon>
        <taxon>Liliopsida</taxon>
        <taxon>Araceae</taxon>
        <taxon>Aroideae</taxon>
        <taxon>Colocasieae</taxon>
        <taxon>Colocasia</taxon>
    </lineage>
</organism>
<dbReference type="GO" id="GO:0005634">
    <property type="term" value="C:nucleus"/>
    <property type="evidence" value="ECO:0007669"/>
    <property type="project" value="InterPro"/>
</dbReference>
<sequence length="252" mass="28066">MFPRGTLAAAKEASSAGPRGILTATFDGPRGILAATFDGPHGIIAVAEEAPAAAEEVCFAGQGLLRKPFSLANMVSSRQLRKLIALVVPVGWRLLLPKTIERYLKQTKNVNTNNVSAAQNMPEWKDESAGMVKKIEHLQDYKRKITGENLGSCSAEELHEIEGQLELSLRNVRERKNQLFTEQITLLKEKEKMLMEENSSLVEKIQQHQPKPSETVTFENDDENTEVETELYIGRPGTGRSTQHCTIIRKEN</sequence>
<dbReference type="AlphaFoldDB" id="A0A843TD54"/>
<dbReference type="EMBL" id="NMUH01000016">
    <property type="protein sequence ID" value="MQL68541.1"/>
    <property type="molecule type" value="Genomic_DNA"/>
</dbReference>
<evidence type="ECO:0000313" key="2">
    <source>
        <dbReference type="EMBL" id="MQL68541.1"/>
    </source>
</evidence>
<protein>
    <recommendedName>
        <fullName evidence="1">K-box domain-containing protein</fullName>
    </recommendedName>
</protein>
<keyword evidence="3" id="KW-1185">Reference proteome</keyword>
<proteinExistence type="predicted"/>
<accession>A0A843TD54</accession>
<name>A0A843TD54_COLES</name>
<dbReference type="Proteomes" id="UP000652761">
    <property type="component" value="Unassembled WGS sequence"/>
</dbReference>
<evidence type="ECO:0000259" key="1">
    <source>
        <dbReference type="PROSITE" id="PS51297"/>
    </source>
</evidence>
<reference evidence="2" key="1">
    <citation type="submission" date="2017-07" db="EMBL/GenBank/DDBJ databases">
        <title>Taro Niue Genome Assembly and Annotation.</title>
        <authorList>
            <person name="Atibalentja N."/>
            <person name="Keating K."/>
            <person name="Fields C.J."/>
        </authorList>
    </citation>
    <scope>NUCLEOTIDE SEQUENCE</scope>
    <source>
        <strain evidence="2">Niue_2</strain>
        <tissue evidence="2">Leaf</tissue>
    </source>
</reference>
<dbReference type="GO" id="GO:0003700">
    <property type="term" value="F:DNA-binding transcription factor activity"/>
    <property type="evidence" value="ECO:0007669"/>
    <property type="project" value="InterPro"/>
</dbReference>
<feature type="domain" description="K-box" evidence="1">
    <location>
        <begin position="121"/>
        <end position="211"/>
    </location>
</feature>
<dbReference type="OrthoDB" id="786189at2759"/>
<evidence type="ECO:0000313" key="3">
    <source>
        <dbReference type="Proteomes" id="UP000652761"/>
    </source>
</evidence>
<dbReference type="Pfam" id="PF01486">
    <property type="entry name" value="K-box"/>
    <property type="match status" value="1"/>
</dbReference>
<dbReference type="InterPro" id="IPR002487">
    <property type="entry name" value="TF_Kbox"/>
</dbReference>